<dbReference type="SUPFAM" id="SSF52096">
    <property type="entry name" value="ClpP/crotonase"/>
    <property type="match status" value="1"/>
</dbReference>
<feature type="signal peptide" evidence="1">
    <location>
        <begin position="1"/>
        <end position="18"/>
    </location>
</feature>
<sequence length="394" mass="44095">MKKIIFTLFLFTAVICTAEQSTGTDILDKVSGCIKKNHANPFTKITEAEFDAEIKTLKSEWNKKNEAEKYFALRRLIALLGDSHTQIVGHPFPQDALPFFVLPYGGHSIIVQAQNEYGELAGKELIAINGIEIKTVLKNLMPIISYDTEGYAELKAHYECRLSSSLKFTKVIKSSEKIDITVKDVLTGEIKTFKIGFLKSGQQITNPVFARFAPTLFQSGYYRADFIRDEILFIQYNICSDYSELPMSKFVSILKNKLKEKAPKKIIIDLRHNQGGDSSVIKPLTEMLKLFLKNGSAVFCLIGGETFSSGVMAAEDLKNIGAVLIGEKCGWNGRFGEVKELSLSDNLTLLYSVKDFSAYFKNGIVQPDKVVLPDLKDLANGIDTCIEYIKQNYN</sequence>
<dbReference type="KEGG" id="tped:TPE_0823"/>
<dbReference type="HOGENOM" id="CLU_033989_0_0_12"/>
<dbReference type="GeneID" id="301089475"/>
<keyword evidence="1" id="KW-0732">Signal</keyword>
<accession>S6A871</accession>
<dbReference type="Proteomes" id="UP000015620">
    <property type="component" value="Chromosome"/>
</dbReference>
<evidence type="ECO:0000256" key="1">
    <source>
        <dbReference type="SAM" id="SignalP"/>
    </source>
</evidence>
<keyword evidence="3" id="KW-1185">Reference proteome</keyword>
<gene>
    <name evidence="2" type="ORF">TPE_0823</name>
</gene>
<evidence type="ECO:0000313" key="2">
    <source>
        <dbReference type="EMBL" id="AGT43319.1"/>
    </source>
</evidence>
<evidence type="ECO:0000313" key="3">
    <source>
        <dbReference type="Proteomes" id="UP000015620"/>
    </source>
</evidence>
<feature type="chain" id="PRO_5004535457" evidence="1">
    <location>
        <begin position="19"/>
        <end position="394"/>
    </location>
</feature>
<organism evidence="2 3">
    <name type="scientific">Treponema pedis str. T A4</name>
    <dbReference type="NCBI Taxonomy" id="1291379"/>
    <lineage>
        <taxon>Bacteria</taxon>
        <taxon>Pseudomonadati</taxon>
        <taxon>Spirochaetota</taxon>
        <taxon>Spirochaetia</taxon>
        <taxon>Spirochaetales</taxon>
        <taxon>Treponemataceae</taxon>
        <taxon>Treponema</taxon>
    </lineage>
</organism>
<dbReference type="Gene3D" id="3.90.226.10">
    <property type="entry name" value="2-enoyl-CoA Hydratase, Chain A, domain 1"/>
    <property type="match status" value="2"/>
</dbReference>
<dbReference type="EMBL" id="CP004120">
    <property type="protein sequence ID" value="AGT43319.1"/>
    <property type="molecule type" value="Genomic_DNA"/>
</dbReference>
<dbReference type="PATRIC" id="fig|1291379.3.peg.819"/>
<reference evidence="2 3" key="1">
    <citation type="journal article" date="2013" name="PLoS ONE">
        <title>Genome-Wide Relatedness of Treponema pedis, from Gingiva and Necrotic Skin Lesions of Pigs, with the Human Oral Pathogen Treponema denticola.</title>
        <authorList>
            <person name="Svartstrom O."/>
            <person name="Mushtaq M."/>
            <person name="Pringle M."/>
            <person name="Segerman B."/>
        </authorList>
    </citation>
    <scope>NUCLEOTIDE SEQUENCE [LARGE SCALE GENOMIC DNA]</scope>
    <source>
        <strain evidence="2">T A4</strain>
    </source>
</reference>
<dbReference type="AlphaFoldDB" id="S6A871"/>
<dbReference type="RefSeq" id="WP_020964619.1">
    <property type="nucleotide sequence ID" value="NC_022097.1"/>
</dbReference>
<proteinExistence type="predicted"/>
<dbReference type="OrthoDB" id="5480566at2"/>
<protein>
    <submittedName>
        <fullName evidence="2">Peptidase family S41</fullName>
    </submittedName>
</protein>
<dbReference type="STRING" id="1291379.TPE_0823"/>
<name>S6A871_9SPIR</name>
<dbReference type="InterPro" id="IPR029045">
    <property type="entry name" value="ClpP/crotonase-like_dom_sf"/>
</dbReference>